<reference evidence="2" key="1">
    <citation type="submission" date="2017-03" db="EMBL/GenBank/DDBJ databases">
        <title>Phytopthora megakarya and P. palmivora, two closely related causual agents of cacao black pod achieved similar genome size and gene model numbers by different mechanisms.</title>
        <authorList>
            <person name="Ali S."/>
            <person name="Shao J."/>
            <person name="Larry D.J."/>
            <person name="Kronmiller B."/>
            <person name="Shen D."/>
            <person name="Strem M.D."/>
            <person name="Melnick R.L."/>
            <person name="Guiltinan M.J."/>
            <person name="Tyler B.M."/>
            <person name="Meinhardt L.W."/>
            <person name="Bailey B.A."/>
        </authorList>
    </citation>
    <scope>NUCLEOTIDE SEQUENCE [LARGE SCALE GENOMIC DNA]</scope>
    <source>
        <strain evidence="2">zdho120</strain>
    </source>
</reference>
<dbReference type="InterPro" id="IPR052727">
    <property type="entry name" value="Rab4/Rab5_effector"/>
</dbReference>
<keyword evidence="2" id="KW-1185">Reference proteome</keyword>
<comment type="caution">
    <text evidence="1">The sequence shown here is derived from an EMBL/GenBank/DDBJ whole genome shotgun (WGS) entry which is preliminary data.</text>
</comment>
<dbReference type="PANTHER" id="PTHR13510">
    <property type="entry name" value="FYVE-FINGER-CONTAINING RAB5 EFFECTOR PROTEIN RABENOSYN-5-RELATED"/>
    <property type="match status" value="1"/>
</dbReference>
<organism evidence="1 2">
    <name type="scientific">Phytophthora megakarya</name>
    <dbReference type="NCBI Taxonomy" id="4795"/>
    <lineage>
        <taxon>Eukaryota</taxon>
        <taxon>Sar</taxon>
        <taxon>Stramenopiles</taxon>
        <taxon>Oomycota</taxon>
        <taxon>Peronosporomycetes</taxon>
        <taxon>Peronosporales</taxon>
        <taxon>Peronosporaceae</taxon>
        <taxon>Phytophthora</taxon>
    </lineage>
</organism>
<gene>
    <name evidence="1" type="ORF">PHMEG_0004742</name>
</gene>
<sequence length="293" mass="33579">MMLGSIIGNLDEIMYGVVASTDIDQRIKDRVLQDGVERSKVLHCLLQPTEDDPVRHMSVKWQLYNTRDYVCLDTTGFMHFPSGERVGYCLTHSIDFVMFPHFHNHSIDRGNRSICFFYRQRTPSAVECYARGFFDFETEMKCDPIFNRIALRVIANQWLSYSRIAQLSQMKKLAWWMTEQATMNAKPRHPLSIRSGCTICSKSMGRFASVKTCGICTGMICSRCSKKKLMFVFDASTDSVVERSKCFCARCIKAVSLSNALGIARRKIRDDVPCQTTLVECIQHRTPTDRMVT</sequence>
<dbReference type="OrthoDB" id="149538at2759"/>
<dbReference type="EMBL" id="NBNE01000288">
    <property type="protein sequence ID" value="OWZ20805.1"/>
    <property type="molecule type" value="Genomic_DNA"/>
</dbReference>
<proteinExistence type="predicted"/>
<dbReference type="AlphaFoldDB" id="A0A225WT96"/>
<protein>
    <recommendedName>
        <fullName evidence="3">FYVE-type domain-containing protein</fullName>
    </recommendedName>
</protein>
<dbReference type="PANTHER" id="PTHR13510:SF44">
    <property type="entry name" value="RABENOSYN-5"/>
    <property type="match status" value="1"/>
</dbReference>
<evidence type="ECO:0000313" key="2">
    <source>
        <dbReference type="Proteomes" id="UP000198211"/>
    </source>
</evidence>
<evidence type="ECO:0008006" key="3">
    <source>
        <dbReference type="Google" id="ProtNLM"/>
    </source>
</evidence>
<accession>A0A225WT96</accession>
<name>A0A225WT96_9STRA</name>
<evidence type="ECO:0000313" key="1">
    <source>
        <dbReference type="EMBL" id="OWZ20805.1"/>
    </source>
</evidence>
<dbReference type="Proteomes" id="UP000198211">
    <property type="component" value="Unassembled WGS sequence"/>
</dbReference>